<dbReference type="PANTHER" id="PTHR13789:SF309">
    <property type="entry name" value="PUTATIVE (AFU_ORTHOLOGUE AFUA_6G14510)-RELATED"/>
    <property type="match status" value="1"/>
</dbReference>
<dbReference type="InterPro" id="IPR002938">
    <property type="entry name" value="FAD-bd"/>
</dbReference>
<dbReference type="GO" id="GO:0071949">
    <property type="term" value="F:FAD binding"/>
    <property type="evidence" value="ECO:0007669"/>
    <property type="project" value="InterPro"/>
</dbReference>
<keyword evidence="1 4" id="KW-0560">Oxidoreductase</keyword>
<dbReference type="SUPFAM" id="SSF51905">
    <property type="entry name" value="FAD/NAD(P)-binding domain"/>
    <property type="match status" value="1"/>
</dbReference>
<dbReference type="GO" id="GO:0018658">
    <property type="term" value="F:salicylate 1-monooxygenase activity"/>
    <property type="evidence" value="ECO:0007669"/>
    <property type="project" value="UniProtKB-EC"/>
</dbReference>
<dbReference type="RefSeq" id="WP_183312690.1">
    <property type="nucleotide sequence ID" value="NZ_JACIEW010000013.1"/>
</dbReference>
<organism evidence="4 5">
    <name type="scientific">Devosia subaequoris</name>
    <dbReference type="NCBI Taxonomy" id="395930"/>
    <lineage>
        <taxon>Bacteria</taxon>
        <taxon>Pseudomonadati</taxon>
        <taxon>Pseudomonadota</taxon>
        <taxon>Alphaproteobacteria</taxon>
        <taxon>Hyphomicrobiales</taxon>
        <taxon>Devosiaceae</taxon>
        <taxon>Devosia</taxon>
    </lineage>
</organism>
<sequence length="397" mass="42310">MSRRVRIGVVGGGVVGSLVAAGLAGRDDVEVICCERSAQDMQIDVGTGLNIGPNGVKALRHFLPEVAESLVAASLPWFEWTVALTDSTPLARFELDQLADNPGLRIGWAALNTRLRASAGAAIRYGTDVIAAGQDGDSPFIDLRVDSGETHRIDDLDLLIAADGRYSVVRESLLASDTTEYTDVALLRLLCPAPADCPIDDYGQWFNGPNRLLAFRIPGDRVYCAGAFPLPGDGTLTDAMKDPLAISALFIPPSGQVSPAVRFLLDAILGSGGRLHWARLQERATRLVGASRVVLAGDAAHPMLPTLGQGATQSIEDACVLLDEIRHALAGGGALQDVPAQFAARRQQRIDFVTGFSRDATDTMRAGADPVAGTARKLEPAFLSKLQQLYRDVPRPR</sequence>
<protein>
    <submittedName>
        <fullName evidence="4">Salicylate hydroxylase</fullName>
        <ecNumber evidence="4">1.14.13.1</ecNumber>
    </submittedName>
</protein>
<proteinExistence type="predicted"/>
<feature type="domain" description="FAD-binding" evidence="3">
    <location>
        <begin position="280"/>
        <end position="333"/>
    </location>
</feature>
<accession>A0A7W6IQF0</accession>
<evidence type="ECO:0000256" key="1">
    <source>
        <dbReference type="ARBA" id="ARBA00023002"/>
    </source>
</evidence>
<dbReference type="PRINTS" id="PR00420">
    <property type="entry name" value="RNGMNOXGNASE"/>
</dbReference>
<dbReference type="AlphaFoldDB" id="A0A7W6IQF0"/>
<evidence type="ECO:0000256" key="2">
    <source>
        <dbReference type="ARBA" id="ARBA00023033"/>
    </source>
</evidence>
<dbReference type="EMBL" id="JACIEW010000013">
    <property type="protein sequence ID" value="MBB4053942.1"/>
    <property type="molecule type" value="Genomic_DNA"/>
</dbReference>
<keyword evidence="2" id="KW-0503">Monooxygenase</keyword>
<dbReference type="InterPro" id="IPR036188">
    <property type="entry name" value="FAD/NAD-bd_sf"/>
</dbReference>
<evidence type="ECO:0000313" key="4">
    <source>
        <dbReference type="EMBL" id="MBB4053942.1"/>
    </source>
</evidence>
<name>A0A7W6IQF0_9HYPH</name>
<reference evidence="4 5" key="1">
    <citation type="submission" date="2020-08" db="EMBL/GenBank/DDBJ databases">
        <title>Genomic Encyclopedia of Type Strains, Phase IV (KMG-IV): sequencing the most valuable type-strain genomes for metagenomic binning, comparative biology and taxonomic classification.</title>
        <authorList>
            <person name="Goeker M."/>
        </authorList>
    </citation>
    <scope>NUCLEOTIDE SEQUENCE [LARGE SCALE GENOMIC DNA]</scope>
    <source>
        <strain evidence="4 5">DSM 23447</strain>
    </source>
</reference>
<dbReference type="Gene3D" id="3.50.50.60">
    <property type="entry name" value="FAD/NAD(P)-binding domain"/>
    <property type="match status" value="1"/>
</dbReference>
<evidence type="ECO:0000259" key="3">
    <source>
        <dbReference type="Pfam" id="PF01494"/>
    </source>
</evidence>
<dbReference type="Pfam" id="PF01494">
    <property type="entry name" value="FAD_binding_3"/>
    <property type="match status" value="1"/>
</dbReference>
<dbReference type="EC" id="1.14.13.1" evidence="4"/>
<evidence type="ECO:0000313" key="5">
    <source>
        <dbReference type="Proteomes" id="UP000547011"/>
    </source>
</evidence>
<dbReference type="InterPro" id="IPR050493">
    <property type="entry name" value="FAD-dep_Monooxygenase_BioMet"/>
</dbReference>
<dbReference type="PANTHER" id="PTHR13789">
    <property type="entry name" value="MONOOXYGENASE"/>
    <property type="match status" value="1"/>
</dbReference>
<comment type="caution">
    <text evidence="4">The sequence shown here is derived from an EMBL/GenBank/DDBJ whole genome shotgun (WGS) entry which is preliminary data.</text>
</comment>
<dbReference type="Proteomes" id="UP000547011">
    <property type="component" value="Unassembled WGS sequence"/>
</dbReference>
<keyword evidence="5" id="KW-1185">Reference proteome</keyword>
<gene>
    <name evidence="4" type="ORF">GGR20_003613</name>
</gene>